<dbReference type="InterPro" id="IPR003593">
    <property type="entry name" value="AAA+_ATPase"/>
</dbReference>
<dbReference type="Gene3D" id="3.40.50.300">
    <property type="entry name" value="P-loop containing nucleotide triphosphate hydrolases"/>
    <property type="match status" value="1"/>
</dbReference>
<dbReference type="Gene3D" id="3.30.450.90">
    <property type="match status" value="1"/>
</dbReference>
<dbReference type="InterPro" id="IPR050921">
    <property type="entry name" value="T4SS_GSP_E_ATPase"/>
</dbReference>
<reference evidence="3" key="1">
    <citation type="submission" date="2020-03" db="EMBL/GenBank/DDBJ databases">
        <title>Draft sequencing of Paenibacilllus sp. S3N08.</title>
        <authorList>
            <person name="Kim D.-U."/>
        </authorList>
    </citation>
    <scope>NUCLEOTIDE SEQUENCE</scope>
    <source>
        <strain evidence="3">S3N08</strain>
    </source>
</reference>
<dbReference type="PANTHER" id="PTHR30486:SF16">
    <property type="entry name" value="TWITCHING MOTILITY PROTEIN PILT"/>
    <property type="match status" value="1"/>
</dbReference>
<dbReference type="InterPro" id="IPR006321">
    <property type="entry name" value="PilT/PilU"/>
</dbReference>
<dbReference type="EMBL" id="JAAOIW010000002">
    <property type="protein sequence ID" value="NHN29576.1"/>
    <property type="molecule type" value="Genomic_DNA"/>
</dbReference>
<dbReference type="Proteomes" id="UP001165962">
    <property type="component" value="Unassembled WGS sequence"/>
</dbReference>
<feature type="domain" description="Bacterial type II secretion system protein E" evidence="2">
    <location>
        <begin position="201"/>
        <end position="215"/>
    </location>
</feature>
<organism evidence="3 4">
    <name type="scientific">Paenibacillus agricola</name>
    <dbReference type="NCBI Taxonomy" id="2716264"/>
    <lineage>
        <taxon>Bacteria</taxon>
        <taxon>Bacillati</taxon>
        <taxon>Bacillota</taxon>
        <taxon>Bacilli</taxon>
        <taxon>Bacillales</taxon>
        <taxon>Paenibacillaceae</taxon>
        <taxon>Paenibacillus</taxon>
    </lineage>
</organism>
<dbReference type="Pfam" id="PF00437">
    <property type="entry name" value="T2SSE"/>
    <property type="match status" value="1"/>
</dbReference>
<accession>A0ABX0J669</accession>
<dbReference type="PROSITE" id="PS00662">
    <property type="entry name" value="T2SP_E"/>
    <property type="match status" value="1"/>
</dbReference>
<evidence type="ECO:0000313" key="3">
    <source>
        <dbReference type="EMBL" id="NHN29576.1"/>
    </source>
</evidence>
<comment type="similarity">
    <text evidence="1">Belongs to the GSP E family.</text>
</comment>
<comment type="caution">
    <text evidence="3">The sequence shown here is derived from an EMBL/GenBank/DDBJ whole genome shotgun (WGS) entry which is preliminary data.</text>
</comment>
<keyword evidence="4" id="KW-1185">Reference proteome</keyword>
<dbReference type="PANTHER" id="PTHR30486">
    <property type="entry name" value="TWITCHING MOTILITY PROTEIN PILT"/>
    <property type="match status" value="1"/>
</dbReference>
<sequence>METVRNQPISIDDLLRAAYEANASDLHINVGTEPLLRLHGTLQKLNTPILTMDDTERMAQSILSEAQLHKLAEDGEVDLSYEIAQLCRFRVNVFRQRRVINMVFRLLMTKIPSLEGLKLPEVVRDFATKQRGLVLVTGATGSGKSTTLAAIINDINEQQRRHIITLEDPIEYIHPCKQSLVVQREIGTDTESFTSGLRAALRQDPDVILVGEMRDLETIRTAITAAETGHLVLGTLHTPDAPQTIDRIIDVFPTDQQAQIRVQLASVLIGVLAQRLIPTIDGAGRAVALEVLINNAAVANLIRQEKIYQIKSIMQMNRQQGMQSMVASIKQLIASGRVHKDALKMYEMSVGEDV</sequence>
<dbReference type="SMART" id="SM00382">
    <property type="entry name" value="AAA"/>
    <property type="match status" value="1"/>
</dbReference>
<proteinExistence type="inferred from homology"/>
<dbReference type="InterPro" id="IPR001482">
    <property type="entry name" value="T2SS/T4SS_dom"/>
</dbReference>
<evidence type="ECO:0000259" key="2">
    <source>
        <dbReference type="PROSITE" id="PS00662"/>
    </source>
</evidence>
<protein>
    <submittedName>
        <fullName evidence="3">Type IV pilus twitching motility protein PilT</fullName>
    </submittedName>
</protein>
<evidence type="ECO:0000313" key="4">
    <source>
        <dbReference type="Proteomes" id="UP001165962"/>
    </source>
</evidence>
<dbReference type="SUPFAM" id="SSF52540">
    <property type="entry name" value="P-loop containing nucleoside triphosphate hydrolases"/>
    <property type="match status" value="1"/>
</dbReference>
<dbReference type="CDD" id="cd01131">
    <property type="entry name" value="PilT"/>
    <property type="match status" value="1"/>
</dbReference>
<gene>
    <name evidence="3" type="ORF">G9U52_06980</name>
</gene>
<name>A0ABX0J669_9BACL</name>
<evidence type="ECO:0000256" key="1">
    <source>
        <dbReference type="ARBA" id="ARBA00006611"/>
    </source>
</evidence>
<dbReference type="NCBIfam" id="TIGR01420">
    <property type="entry name" value="pilT_fam"/>
    <property type="match status" value="1"/>
</dbReference>
<dbReference type="InterPro" id="IPR027417">
    <property type="entry name" value="P-loop_NTPase"/>
</dbReference>